<dbReference type="EMBL" id="KB707600">
    <property type="protein sequence ID" value="EMR61505.1"/>
    <property type="molecule type" value="Genomic_DNA"/>
</dbReference>
<evidence type="ECO:0000313" key="20">
    <source>
        <dbReference type="EMBL" id="EMR61505.1"/>
    </source>
</evidence>
<evidence type="ECO:0000256" key="5">
    <source>
        <dbReference type="ARBA" id="ARBA00005165"/>
    </source>
</evidence>
<protein>
    <submittedName>
        <fullName evidence="20">Putative hydroxyethylthiazole kinase protein</fullName>
    </submittedName>
</protein>
<dbReference type="SUPFAM" id="SSF53613">
    <property type="entry name" value="Ribokinase-like"/>
    <property type="match status" value="1"/>
</dbReference>
<dbReference type="GO" id="GO:0005524">
    <property type="term" value="F:ATP binding"/>
    <property type="evidence" value="ECO:0007669"/>
    <property type="project" value="UniProtKB-KW"/>
</dbReference>
<dbReference type="NCBIfam" id="NF006830">
    <property type="entry name" value="PRK09355.1"/>
    <property type="match status" value="1"/>
</dbReference>
<dbReference type="Pfam" id="PF02581">
    <property type="entry name" value="TMP-TENI"/>
    <property type="match status" value="1"/>
</dbReference>
<comment type="catalytic activity">
    <reaction evidence="1">
        <text>5-(2-hydroxyethyl)-4-methylthiazole + ATP = 4-methyl-5-(2-phosphooxyethyl)-thiazole + ADP + H(+)</text>
        <dbReference type="Rhea" id="RHEA:24212"/>
        <dbReference type="ChEBI" id="CHEBI:15378"/>
        <dbReference type="ChEBI" id="CHEBI:17957"/>
        <dbReference type="ChEBI" id="CHEBI:30616"/>
        <dbReference type="ChEBI" id="CHEBI:58296"/>
        <dbReference type="ChEBI" id="CHEBI:456216"/>
        <dbReference type="EC" id="2.7.1.50"/>
    </reaction>
</comment>
<keyword evidence="12" id="KW-0784">Thiamine biosynthesis</keyword>
<dbReference type="HOGENOM" id="CLU_292215_0_0_1"/>
<keyword evidence="8" id="KW-0547">Nucleotide-binding</keyword>
<evidence type="ECO:0000256" key="11">
    <source>
        <dbReference type="ARBA" id="ARBA00022842"/>
    </source>
</evidence>
<dbReference type="Pfam" id="PF02110">
    <property type="entry name" value="HK"/>
    <property type="match status" value="1"/>
</dbReference>
<dbReference type="UniPathway" id="UPA00060">
    <property type="reaction ID" value="UER00139"/>
</dbReference>
<evidence type="ECO:0000313" key="21">
    <source>
        <dbReference type="Proteomes" id="UP000012174"/>
    </source>
</evidence>
<accession>M7T4E0</accession>
<feature type="region of interest" description="Disordered" evidence="18">
    <location>
        <begin position="362"/>
        <end position="448"/>
    </location>
</feature>
<comment type="similarity">
    <text evidence="16">In the C-terminal section; belongs to the Thz kinase family.</text>
</comment>
<comment type="pathway">
    <text evidence="5">Cofactor biosynthesis; thiamine diphosphate biosynthesis; thiamine phosphate from 4-amino-2-methyl-5-diphosphomethylpyrimidine and 4-methyl-5-(2-phosphoethyl)-thiazole: step 1/1.</text>
</comment>
<evidence type="ECO:0000256" key="9">
    <source>
        <dbReference type="ARBA" id="ARBA00022777"/>
    </source>
</evidence>
<feature type="compositionally biased region" description="Basic and acidic residues" evidence="18">
    <location>
        <begin position="419"/>
        <end position="428"/>
    </location>
</feature>
<dbReference type="GO" id="GO:0009229">
    <property type="term" value="P:thiamine diphosphate biosynthetic process"/>
    <property type="evidence" value="ECO:0007669"/>
    <property type="project" value="UniProtKB-UniPathway"/>
</dbReference>
<dbReference type="GO" id="GO:0004789">
    <property type="term" value="F:thiamine-phosphate diphosphorylase activity"/>
    <property type="evidence" value="ECO:0007669"/>
    <property type="project" value="UniProtKB-EC"/>
</dbReference>
<comment type="catalytic activity">
    <reaction evidence="13">
        <text>4-methyl-5-(2-phosphooxyethyl)-thiazole + 4-amino-2-methyl-5-(diphosphooxymethyl)pyrimidine + H(+) = thiamine phosphate + diphosphate</text>
        <dbReference type="Rhea" id="RHEA:22328"/>
        <dbReference type="ChEBI" id="CHEBI:15378"/>
        <dbReference type="ChEBI" id="CHEBI:33019"/>
        <dbReference type="ChEBI" id="CHEBI:37575"/>
        <dbReference type="ChEBI" id="CHEBI:57841"/>
        <dbReference type="ChEBI" id="CHEBI:58296"/>
        <dbReference type="EC" id="2.5.1.3"/>
    </reaction>
</comment>
<feature type="region of interest" description="Disordered" evidence="18">
    <location>
        <begin position="723"/>
        <end position="749"/>
    </location>
</feature>
<dbReference type="FunFam" id="3.20.20.70:FF:000104">
    <property type="entry name" value="Thiamine biosynthetic bifunctional enzyme"/>
    <property type="match status" value="1"/>
</dbReference>
<comment type="pathway">
    <text evidence="4">Cofactor biosynthesis; thiamine diphosphate biosynthesis; 4-methyl-5-(2-phosphoethyl)-thiazole from 5-(2-hydroxyethyl)-4-methylthiazole: step 1/1.</text>
</comment>
<comment type="cofactor">
    <cofactor evidence="2">
        <name>Mg(2+)</name>
        <dbReference type="ChEBI" id="CHEBI:18420"/>
    </cofactor>
</comment>
<evidence type="ECO:0000256" key="7">
    <source>
        <dbReference type="ARBA" id="ARBA00022723"/>
    </source>
</evidence>
<dbReference type="GO" id="GO:0005737">
    <property type="term" value="C:cytoplasm"/>
    <property type="evidence" value="ECO:0007669"/>
    <property type="project" value="TreeGrafter"/>
</dbReference>
<dbReference type="InterPro" id="IPR034291">
    <property type="entry name" value="TMP_synthase"/>
</dbReference>
<dbReference type="InterPro" id="IPR036206">
    <property type="entry name" value="ThiamineP_synth_sf"/>
</dbReference>
<evidence type="ECO:0000256" key="14">
    <source>
        <dbReference type="ARBA" id="ARBA00047851"/>
    </source>
</evidence>
<dbReference type="PRINTS" id="PR01099">
    <property type="entry name" value="HYETHTZKNASE"/>
</dbReference>
<dbReference type="CDD" id="cd01170">
    <property type="entry name" value="THZ_kinase"/>
    <property type="match status" value="1"/>
</dbReference>
<feature type="region of interest" description="Disordered" evidence="18">
    <location>
        <begin position="66"/>
        <end position="175"/>
    </location>
</feature>
<dbReference type="KEGG" id="ela:UCREL1_11567"/>
<keyword evidence="10" id="KW-0067">ATP-binding</keyword>
<feature type="domain" description="Thiamine phosphate synthase/TenI" evidence="19">
    <location>
        <begin position="511"/>
        <end position="698"/>
    </location>
</feature>
<dbReference type="PANTHER" id="PTHR20857">
    <property type="entry name" value="THIAMINE-PHOSPHATE PYROPHOSPHORYLASE"/>
    <property type="match status" value="1"/>
</dbReference>
<dbReference type="InterPro" id="IPR000417">
    <property type="entry name" value="Hyethyz_kinase"/>
</dbReference>
<evidence type="ECO:0000256" key="2">
    <source>
        <dbReference type="ARBA" id="ARBA00001946"/>
    </source>
</evidence>
<dbReference type="SUPFAM" id="SSF51391">
    <property type="entry name" value="Thiamin phosphate synthase"/>
    <property type="match status" value="1"/>
</dbReference>
<dbReference type="Proteomes" id="UP000012174">
    <property type="component" value="Unassembled WGS sequence"/>
</dbReference>
<comment type="function">
    <text evidence="3">Condenses 4-methyl-5-(beta-hydroxyethyl)thiazole monophosphate (THZ-P) and 2-methyl-4-amino-5-hydroxymethyl pyrimidine pyrophosphate (HMP-PP) to form thiamine monophosphate (TMP).</text>
</comment>
<evidence type="ECO:0000256" key="13">
    <source>
        <dbReference type="ARBA" id="ARBA00047334"/>
    </source>
</evidence>
<dbReference type="PANTHER" id="PTHR20857:SF23">
    <property type="entry name" value="THIAMINE BIOSYNTHETIC BIFUNCTIONAL ENZYME"/>
    <property type="match status" value="1"/>
</dbReference>
<dbReference type="Gene3D" id="3.20.20.70">
    <property type="entry name" value="Aldolase class I"/>
    <property type="match status" value="1"/>
</dbReference>
<comment type="catalytic activity">
    <reaction evidence="14">
        <text>2-(2-carboxy-4-methylthiazol-5-yl)ethyl phosphate + 4-amino-2-methyl-5-(diphosphooxymethyl)pyrimidine + 2 H(+) = thiamine phosphate + CO2 + diphosphate</text>
        <dbReference type="Rhea" id="RHEA:47848"/>
        <dbReference type="ChEBI" id="CHEBI:15378"/>
        <dbReference type="ChEBI" id="CHEBI:16526"/>
        <dbReference type="ChEBI" id="CHEBI:33019"/>
        <dbReference type="ChEBI" id="CHEBI:37575"/>
        <dbReference type="ChEBI" id="CHEBI:57841"/>
        <dbReference type="ChEBI" id="CHEBI:62890"/>
        <dbReference type="EC" id="2.5.1.3"/>
    </reaction>
</comment>
<evidence type="ECO:0000256" key="15">
    <source>
        <dbReference type="ARBA" id="ARBA00047883"/>
    </source>
</evidence>
<dbReference type="eggNOG" id="ENOG502QS2M">
    <property type="taxonomic scope" value="Eukaryota"/>
</dbReference>
<evidence type="ECO:0000256" key="10">
    <source>
        <dbReference type="ARBA" id="ARBA00022840"/>
    </source>
</evidence>
<evidence type="ECO:0000256" key="1">
    <source>
        <dbReference type="ARBA" id="ARBA00001771"/>
    </source>
</evidence>
<dbReference type="InterPro" id="IPR022998">
    <property type="entry name" value="ThiamineP_synth_TenI"/>
</dbReference>
<dbReference type="STRING" id="1287681.M7T4E0"/>
<name>M7T4E0_EUTLA</name>
<comment type="similarity">
    <text evidence="17">In the N-terminal section; belongs to the thiamine-phosphate synthase family.</text>
</comment>
<evidence type="ECO:0000256" key="17">
    <source>
        <dbReference type="ARBA" id="ARBA00061283"/>
    </source>
</evidence>
<evidence type="ECO:0000256" key="4">
    <source>
        <dbReference type="ARBA" id="ARBA00004868"/>
    </source>
</evidence>
<evidence type="ECO:0000259" key="19">
    <source>
        <dbReference type="Pfam" id="PF02581"/>
    </source>
</evidence>
<dbReference type="NCBIfam" id="TIGR00693">
    <property type="entry name" value="thiE"/>
    <property type="match status" value="1"/>
</dbReference>
<reference evidence="21" key="1">
    <citation type="journal article" date="2013" name="Genome Announc.">
        <title>Draft genome sequence of the grapevine dieback fungus Eutypa lata UCR-EL1.</title>
        <authorList>
            <person name="Blanco-Ulate B."/>
            <person name="Rolshausen P.E."/>
            <person name="Cantu D."/>
        </authorList>
    </citation>
    <scope>NUCLEOTIDE SEQUENCE [LARGE SCALE GENOMIC DNA]</scope>
    <source>
        <strain evidence="21">UCR-EL1</strain>
    </source>
</reference>
<dbReference type="AlphaFoldDB" id="M7T4E0"/>
<feature type="compositionally biased region" description="Polar residues" evidence="18">
    <location>
        <begin position="91"/>
        <end position="105"/>
    </location>
</feature>
<organism evidence="20 21">
    <name type="scientific">Eutypa lata (strain UCR-EL1)</name>
    <name type="common">Grapevine dieback disease fungus</name>
    <name type="synonym">Eutypa armeniacae</name>
    <dbReference type="NCBI Taxonomy" id="1287681"/>
    <lineage>
        <taxon>Eukaryota</taxon>
        <taxon>Fungi</taxon>
        <taxon>Dikarya</taxon>
        <taxon>Ascomycota</taxon>
        <taxon>Pezizomycotina</taxon>
        <taxon>Sordariomycetes</taxon>
        <taxon>Xylariomycetidae</taxon>
        <taxon>Xylariales</taxon>
        <taxon>Diatrypaceae</taxon>
        <taxon>Eutypa</taxon>
    </lineage>
</organism>
<dbReference type="GO" id="GO:0004417">
    <property type="term" value="F:hydroxyethylthiazole kinase activity"/>
    <property type="evidence" value="ECO:0007669"/>
    <property type="project" value="UniProtKB-EC"/>
</dbReference>
<dbReference type="GO" id="GO:0000287">
    <property type="term" value="F:magnesium ion binding"/>
    <property type="evidence" value="ECO:0007669"/>
    <property type="project" value="InterPro"/>
</dbReference>
<proteinExistence type="inferred from homology"/>
<keyword evidence="7" id="KW-0479">Metal-binding</keyword>
<dbReference type="GO" id="GO:0009228">
    <property type="term" value="P:thiamine biosynthetic process"/>
    <property type="evidence" value="ECO:0007669"/>
    <property type="project" value="UniProtKB-KW"/>
</dbReference>
<dbReference type="Gene3D" id="3.40.1190.20">
    <property type="match status" value="1"/>
</dbReference>
<dbReference type="OrthoDB" id="4994at2759"/>
<feature type="compositionally biased region" description="Polar residues" evidence="18">
    <location>
        <begin position="394"/>
        <end position="417"/>
    </location>
</feature>
<keyword evidence="21" id="KW-1185">Reference proteome</keyword>
<dbReference type="CDD" id="cd00564">
    <property type="entry name" value="TMP_TenI"/>
    <property type="match status" value="1"/>
</dbReference>
<feature type="compositionally biased region" description="Basic and acidic residues" evidence="18">
    <location>
        <begin position="120"/>
        <end position="133"/>
    </location>
</feature>
<evidence type="ECO:0000256" key="16">
    <source>
        <dbReference type="ARBA" id="ARBA00061146"/>
    </source>
</evidence>
<evidence type="ECO:0000256" key="18">
    <source>
        <dbReference type="SAM" id="MobiDB-lite"/>
    </source>
</evidence>
<keyword evidence="11" id="KW-0460">Magnesium</keyword>
<comment type="catalytic activity">
    <reaction evidence="15">
        <text>2-[(2R,5Z)-2-carboxy-4-methylthiazol-5(2H)-ylidene]ethyl phosphate + 4-amino-2-methyl-5-(diphosphooxymethyl)pyrimidine + 2 H(+) = thiamine phosphate + CO2 + diphosphate</text>
        <dbReference type="Rhea" id="RHEA:47844"/>
        <dbReference type="ChEBI" id="CHEBI:15378"/>
        <dbReference type="ChEBI" id="CHEBI:16526"/>
        <dbReference type="ChEBI" id="CHEBI:33019"/>
        <dbReference type="ChEBI" id="CHEBI:37575"/>
        <dbReference type="ChEBI" id="CHEBI:57841"/>
        <dbReference type="ChEBI" id="CHEBI:62899"/>
        <dbReference type="EC" id="2.5.1.3"/>
    </reaction>
</comment>
<evidence type="ECO:0000256" key="12">
    <source>
        <dbReference type="ARBA" id="ARBA00022977"/>
    </source>
</evidence>
<dbReference type="HAMAP" id="MF_00097">
    <property type="entry name" value="TMP_synthase"/>
    <property type="match status" value="1"/>
</dbReference>
<evidence type="ECO:0000256" key="3">
    <source>
        <dbReference type="ARBA" id="ARBA00003814"/>
    </source>
</evidence>
<keyword evidence="6" id="KW-0808">Transferase</keyword>
<keyword evidence="9 20" id="KW-0418">Kinase</keyword>
<gene>
    <name evidence="20" type="ORF">UCREL1_11567</name>
</gene>
<dbReference type="InterPro" id="IPR013785">
    <property type="entry name" value="Aldolase_TIM"/>
</dbReference>
<evidence type="ECO:0000256" key="8">
    <source>
        <dbReference type="ARBA" id="ARBA00022741"/>
    </source>
</evidence>
<sequence>MDVKQMQIVQNGHAERLSRLEKRQADDAAIKSAWNSPFPSPLQMPPSDIFDNFEEQGQSLIGSLHLDAEDEPTRRGAASRANSVRFDESALQGSSWAQNGRQSSDFGPIRPGSVLGNHGMMERSLSHKSDGRHSSTGHSVHSVHSHHSVASGRGSSLGLDTTFTPGGHEDDSPIGIPEPPPSFFVLGSVPSIIRCWLTANFAHDTLLYADICTGSQRSVLEYSLIKELDLVDDIHRDLDGVHRIRLPVYLTEATVSHSSSRGISPAPQMPSLMATFEVVGMDQPDNPEAKKGIRIFIGSETLREHSADVLFSQNRLTLYSNDREKLSIPFVRPEDNGVFKHIRTMVVFPEKPKLNATARPFVLGEPKQQPTNTSVNETAQTKDTQSDEDPQEMATLSSERLTKSTGNVGASNLSESGGESERQDRDMGGSESSVKGHGTQPSDNSGETDEVQYFILGTNRSSLRTTSTENQRCYSVHVSTIPKRWKQEVDYTLYLVTDSTPAILGANGTEQETIEDKLCATVEAALRGGATCVQFRDKEGDTGALVRTARRLHAVTRRFGVPLLVNDRVDVALAVGCEGIHIGQDDLDLATARKLLGEDKIIGVTVSNVEEMQEAVRGGADYLGIGTVFATPTKENTKSVIGVDGLQQILLRIPHDSPVKTVCIGGINATNTSRVVWQSSNPPGEGHSLDGVAVVSAIMGSADPEASARDLLRLVKTPPSFAPRSLPAPPLPVYSSSAASRQEGGDPETILAGVPDLVRAVDAQKPLSHNMTNLVVQNLAANVALAVGASPIMANYGEEAADLARIPGSALVVNMGTVTPDGLTNYLRALRAYNNVGRPVVFDPVGAGATAVRRSATKTILGGGYIDVLKGNQSEILSCIAATGTDSASAPQQRGVDSGPGDSDIQKLGAAIRGLATLRKNIVVMTGKTDYVTDGNVVLAIDNGHEYLGMVTGTGCCLGTTISAYISAASGGSNNNNNRLTAVVAALLHYNIAAEIAAERITVEGPGTFVPAFLDELHSVRKATVRGALSWLSRAKVTVLPAS</sequence>
<feature type="compositionally biased region" description="Polar residues" evidence="18">
    <location>
        <begin position="368"/>
        <end position="383"/>
    </location>
</feature>
<evidence type="ECO:0000256" key="6">
    <source>
        <dbReference type="ARBA" id="ARBA00022679"/>
    </source>
</evidence>
<dbReference type="HAMAP" id="MF_00228">
    <property type="entry name" value="Thz_kinase"/>
    <property type="match status" value="1"/>
</dbReference>
<dbReference type="InterPro" id="IPR029056">
    <property type="entry name" value="Ribokinase-like"/>
</dbReference>